<protein>
    <recommendedName>
        <fullName evidence="4">Hydrogenase expression protein HypF</fullName>
    </recommendedName>
</protein>
<feature type="region of interest" description="Disordered" evidence="1">
    <location>
        <begin position="66"/>
        <end position="351"/>
    </location>
</feature>
<dbReference type="Proteomes" id="UP000182841">
    <property type="component" value="Unassembled WGS sequence"/>
</dbReference>
<sequence length="487" mass="50260">MPGDEVHEGEGARPGAASGARGRAGPRHAAPRKPLLTRFHLPAGKAVALAAMPSAVLLGVGLTPQLANAKPLPKNPFKGDSCVSISEQQETEEEKAERKERAEKLKKELARKQAEREKAAEEAAGKADGEKDSDGKSEDGDSDAGTDGDKPSGSSGSAAPSGKTASEKPATSPSPSAEAEESAQDDEEENPWYDPLGVGNTLDDLLHPDKGEDTDEPADEPSGSPTPSPSEGSGDAGDSGDASSSSGGAAKSERGSDGGGTADRTEKADGSGAASGSDKDGKDAKGAKDGKKTGDEKEDKDGKPGEDSGAGADAKDGTARDYDPEKDAGKPFPCPEKMDVEGTGEQTPAQVPNDPWHLEASSLTLMGLDYQGVVNITMPNGKTKQALKFTADALDIGDLHQTVQADGVTYHVQAAEGSRSTIRGGKVTMYTEELKGKLFGLIPITFSPETPPPINVPFAYFTDVSVRQAGQFGGTLTIPGLHQYVSR</sequence>
<feature type="compositionally biased region" description="Basic and acidic residues" evidence="1">
    <location>
        <begin position="95"/>
        <end position="139"/>
    </location>
</feature>
<evidence type="ECO:0000256" key="1">
    <source>
        <dbReference type="SAM" id="MobiDB-lite"/>
    </source>
</evidence>
<feature type="compositionally biased region" description="Low complexity" evidence="1">
    <location>
        <begin position="220"/>
        <end position="233"/>
    </location>
</feature>
<feature type="compositionally biased region" description="Basic and acidic residues" evidence="1">
    <location>
        <begin position="1"/>
        <end position="11"/>
    </location>
</feature>
<feature type="compositionally biased region" description="Basic and acidic residues" evidence="1">
    <location>
        <begin position="277"/>
        <end position="306"/>
    </location>
</feature>
<feature type="compositionally biased region" description="Acidic residues" evidence="1">
    <location>
        <begin position="178"/>
        <end position="191"/>
    </location>
</feature>
<name>A0A1H9V2R5_9ACTN</name>
<organism evidence="2 3">
    <name type="scientific">Streptomyces qinglanensis</name>
    <dbReference type="NCBI Taxonomy" id="943816"/>
    <lineage>
        <taxon>Bacteria</taxon>
        <taxon>Bacillati</taxon>
        <taxon>Actinomycetota</taxon>
        <taxon>Actinomycetes</taxon>
        <taxon>Kitasatosporales</taxon>
        <taxon>Streptomycetaceae</taxon>
        <taxon>Streptomyces</taxon>
    </lineage>
</organism>
<evidence type="ECO:0000313" key="2">
    <source>
        <dbReference type="EMBL" id="SES15878.1"/>
    </source>
</evidence>
<feature type="region of interest" description="Disordered" evidence="1">
    <location>
        <begin position="1"/>
        <end position="36"/>
    </location>
</feature>
<keyword evidence="3" id="KW-1185">Reference proteome</keyword>
<proteinExistence type="predicted"/>
<feature type="compositionally biased region" description="Low complexity" evidence="1">
    <location>
        <begin position="239"/>
        <end position="250"/>
    </location>
</feature>
<evidence type="ECO:0008006" key="4">
    <source>
        <dbReference type="Google" id="ProtNLM"/>
    </source>
</evidence>
<accession>A0A1H9V2R5</accession>
<dbReference type="EMBL" id="FOGO01000010">
    <property type="protein sequence ID" value="SES15878.1"/>
    <property type="molecule type" value="Genomic_DNA"/>
</dbReference>
<dbReference type="OrthoDB" id="4350094at2"/>
<feature type="compositionally biased region" description="Basic and acidic residues" evidence="1">
    <location>
        <begin position="313"/>
        <end position="329"/>
    </location>
</feature>
<evidence type="ECO:0000313" key="3">
    <source>
        <dbReference type="Proteomes" id="UP000182841"/>
    </source>
</evidence>
<feature type="compositionally biased region" description="Low complexity" evidence="1">
    <location>
        <begin position="151"/>
        <end position="177"/>
    </location>
</feature>
<reference evidence="3" key="1">
    <citation type="submission" date="2016-10" db="EMBL/GenBank/DDBJ databases">
        <authorList>
            <person name="Varghese N."/>
            <person name="Submissions S."/>
        </authorList>
    </citation>
    <scope>NUCLEOTIDE SEQUENCE [LARGE SCALE GENOMIC DNA]</scope>
    <source>
        <strain evidence="3">CGMCC 4.6825</strain>
    </source>
</reference>
<dbReference type="STRING" id="943816.AN217_23465"/>
<feature type="compositionally biased region" description="Low complexity" evidence="1">
    <location>
        <begin position="13"/>
        <end position="23"/>
    </location>
</feature>
<dbReference type="AlphaFoldDB" id="A0A1H9V2R5"/>
<gene>
    <name evidence="2" type="ORF">SAMN05421870_11078</name>
</gene>